<dbReference type="GO" id="GO:0005509">
    <property type="term" value="F:calcium ion binding"/>
    <property type="evidence" value="ECO:0007669"/>
    <property type="project" value="UniProtKB-UniRule"/>
</dbReference>
<dbReference type="InterPro" id="IPR002126">
    <property type="entry name" value="Cadherin-like_dom"/>
</dbReference>
<reference evidence="16" key="3">
    <citation type="submission" date="2015-06" db="UniProtKB">
        <authorList>
            <consortium name="EnsemblMetazoa"/>
        </authorList>
    </citation>
    <scope>IDENTIFICATION</scope>
</reference>
<evidence type="ECO:0000256" key="9">
    <source>
        <dbReference type="ARBA" id="ARBA00023180"/>
    </source>
</evidence>
<dbReference type="InterPro" id="IPR020894">
    <property type="entry name" value="Cadherin_CS"/>
</dbReference>
<evidence type="ECO:0000256" key="7">
    <source>
        <dbReference type="ARBA" id="ARBA00022989"/>
    </source>
</evidence>
<feature type="domain" description="Cadherin" evidence="14">
    <location>
        <begin position="21"/>
        <end position="138"/>
    </location>
</feature>
<evidence type="ECO:0000313" key="15">
    <source>
        <dbReference type="EMBL" id="ELT94275.1"/>
    </source>
</evidence>
<dbReference type="SMART" id="SM00112">
    <property type="entry name" value="CA"/>
    <property type="match status" value="7"/>
</dbReference>
<feature type="compositionally biased region" description="Polar residues" evidence="11">
    <location>
        <begin position="1090"/>
        <end position="1099"/>
    </location>
</feature>
<feature type="domain" description="Cadherin" evidence="14">
    <location>
        <begin position="466"/>
        <end position="569"/>
    </location>
</feature>
<keyword evidence="17" id="KW-1185">Reference proteome</keyword>
<name>R7TTD2_CAPTE</name>
<feature type="compositionally biased region" description="Low complexity" evidence="11">
    <location>
        <begin position="1139"/>
        <end position="1152"/>
    </location>
</feature>
<dbReference type="AlphaFoldDB" id="R7TTD2"/>
<keyword evidence="7 12" id="KW-1133">Transmembrane helix</keyword>
<sequence>MAKSLGALLILSALFVAAAGQDSTIKYQISEGVAIRTVIGDVAVDSGVIGEYPPSTLQEISYILLDQNGAFISSHPYLSINRDTGILSTSSEIDREAFCPGRAVCEINVDVATSSANYFHVIGITLTIIDVNDNAPDFGQATAFIDIPESALVGSGFPLPLASDPDGSEFGITSYNIESRLAVPFEIQVIPNIQDPLSLELVVTEQLDRERIPDYEFTVIAKDGGNPAKRASMRVNVTVTDINDNHPEFKLNKYQSRIKENSDVPKTLVTVEATDADTGPNGRITYELASSTRQNYGNIFQLNEDSGILTLLQALDRELKDEYILTVTARDRGAGSRLATTTVEITVTDANDNSPVVNVNSMAEDGQPVVLEGSDPGVFVALVSVVDPDLGRNGAVNCLLDSSHFDIQPLQKRKYKIVSASTFDREIQDVYNVTLSCHDNGVPRQVTESVISIKVADINDHAPVFSQLLYEAEVKENVSPGLFVTQVTALDGDTGKNAEVSYELYGQLSHLFSVDAETGKITTQSELDHESFSDLTIHVVATDHGEPALSSNAEIKIKIIDVNDEAPIFTQESYTFVVVENKPRDFELGRIEAFDRDASPFNHITYSMTDFANQSSTMNVFNLEEASGVLTTKVSLDRETTSVYFMSVTAGNHGYPELTGTATVTIFVADDNDNAPVLDFPNTENYTVTISSHTNEGDAVTQLRSHDLDTGNNAAISYELRAYDEDQWDSFIVDSLSGLVYTNKDMSYLTEVTRIRLKVLATDHGTVTLDAQGDLEIILDPSIKVIPNIPHDYSDLGGAYDTRDDDGDNNLLVIIVVVAISGVLITILLVAIVFVLIRSRRNHRQERNGIKPGTSAMVAKSPSISNKYIVEDVEWVKGDPENGSLSDGKVFYKKPLKQTNTKAGRNSPAVEDWEKNVLKNNFRESPQPAAAILSPSHIPTTRGHELGISYVPPVAQPYGSAKRKRSNDKRMAELRRLQLATPSGDDPVLDLDSSSASSGDMSNADSGRGPSEEGEMVPPPLPRQDYKPMLTLKKSQGSSYPRLSSFQSPAQSPRTHDPPSLDIVRDDSSQNGDRQTEHDVTARSKKGDNESYSILSNMLSKAEDKPPGDFNFNNSDSLLKYKGQGPHPARVRRSSGTPSDMTDMTASTTSGSYMIPTDVDDLGSHRNLREVDV</sequence>
<dbReference type="OMA" id="VPRSGCH"/>
<dbReference type="Gene3D" id="2.60.40.60">
    <property type="entry name" value="Cadherins"/>
    <property type="match status" value="7"/>
</dbReference>
<keyword evidence="5" id="KW-0677">Repeat</keyword>
<dbReference type="InterPro" id="IPR050174">
    <property type="entry name" value="Protocadherin/Cadherin-CA"/>
</dbReference>
<dbReference type="GO" id="GO:0005886">
    <property type="term" value="C:plasma membrane"/>
    <property type="evidence" value="ECO:0007669"/>
    <property type="project" value="UniProtKB-SubCell"/>
</dbReference>
<keyword evidence="9" id="KW-0325">Glycoprotein</keyword>
<dbReference type="PROSITE" id="PS50268">
    <property type="entry name" value="CADHERIN_2"/>
    <property type="match status" value="7"/>
</dbReference>
<evidence type="ECO:0000259" key="14">
    <source>
        <dbReference type="PROSITE" id="PS50268"/>
    </source>
</evidence>
<evidence type="ECO:0000256" key="13">
    <source>
        <dbReference type="SAM" id="SignalP"/>
    </source>
</evidence>
<dbReference type="PROSITE" id="PS00232">
    <property type="entry name" value="CADHERIN_1"/>
    <property type="match status" value="2"/>
</dbReference>
<proteinExistence type="predicted"/>
<feature type="domain" description="Cadherin" evidence="14">
    <location>
        <begin position="682"/>
        <end position="789"/>
    </location>
</feature>
<feature type="compositionally biased region" description="Basic and acidic residues" evidence="11">
    <location>
        <begin position="1162"/>
        <end position="1173"/>
    </location>
</feature>
<evidence type="ECO:0000256" key="8">
    <source>
        <dbReference type="ARBA" id="ARBA00023136"/>
    </source>
</evidence>
<feature type="domain" description="Cadherin" evidence="14">
    <location>
        <begin position="139"/>
        <end position="249"/>
    </location>
</feature>
<reference evidence="15 17" key="2">
    <citation type="journal article" date="2013" name="Nature">
        <title>Insights into bilaterian evolution from three spiralian genomes.</title>
        <authorList>
            <person name="Simakov O."/>
            <person name="Marletaz F."/>
            <person name="Cho S.J."/>
            <person name="Edsinger-Gonzales E."/>
            <person name="Havlak P."/>
            <person name="Hellsten U."/>
            <person name="Kuo D.H."/>
            <person name="Larsson T."/>
            <person name="Lv J."/>
            <person name="Arendt D."/>
            <person name="Savage R."/>
            <person name="Osoegawa K."/>
            <person name="de Jong P."/>
            <person name="Grimwood J."/>
            <person name="Chapman J.A."/>
            <person name="Shapiro H."/>
            <person name="Aerts A."/>
            <person name="Otillar R.P."/>
            <person name="Terry A.Y."/>
            <person name="Boore J.L."/>
            <person name="Grigoriev I.V."/>
            <person name="Lindberg D.R."/>
            <person name="Seaver E.C."/>
            <person name="Weisblat D.A."/>
            <person name="Putnam N.H."/>
            <person name="Rokhsar D.S."/>
        </authorList>
    </citation>
    <scope>NUCLEOTIDE SEQUENCE</scope>
    <source>
        <strain evidence="15 17">I ESC-2004</strain>
    </source>
</reference>
<feature type="compositionally biased region" description="Low complexity" evidence="11">
    <location>
        <begin position="982"/>
        <end position="1006"/>
    </location>
</feature>
<feature type="region of interest" description="Disordered" evidence="11">
    <location>
        <begin position="949"/>
        <end position="1173"/>
    </location>
</feature>
<evidence type="ECO:0000256" key="4">
    <source>
        <dbReference type="ARBA" id="ARBA00022729"/>
    </source>
</evidence>
<dbReference type="Proteomes" id="UP000014760">
    <property type="component" value="Unassembled WGS sequence"/>
</dbReference>
<protein>
    <recommendedName>
        <fullName evidence="14">Cadherin domain-containing protein</fullName>
    </recommendedName>
</protein>
<dbReference type="CDD" id="cd12087">
    <property type="entry name" value="TM_EGFR-like"/>
    <property type="match status" value="1"/>
</dbReference>
<evidence type="ECO:0000256" key="1">
    <source>
        <dbReference type="ARBA" id="ARBA00004251"/>
    </source>
</evidence>
<dbReference type="InterPro" id="IPR015919">
    <property type="entry name" value="Cadherin-like_sf"/>
</dbReference>
<feature type="domain" description="Cadherin" evidence="14">
    <location>
        <begin position="370"/>
        <end position="465"/>
    </location>
</feature>
<dbReference type="PRINTS" id="PR00205">
    <property type="entry name" value="CADHERIN"/>
</dbReference>
<accession>R7TTD2</accession>
<dbReference type="FunFam" id="2.60.40.60:FF:000007">
    <property type="entry name" value="Protocadherin alpha 2"/>
    <property type="match status" value="1"/>
</dbReference>
<evidence type="ECO:0000256" key="2">
    <source>
        <dbReference type="ARBA" id="ARBA00022475"/>
    </source>
</evidence>
<dbReference type="STRING" id="283909.R7TTD2"/>
<dbReference type="EnsemblMetazoa" id="CapteT182259">
    <property type="protein sequence ID" value="CapteP182259"/>
    <property type="gene ID" value="CapteG182259"/>
</dbReference>
<dbReference type="CDD" id="cd11304">
    <property type="entry name" value="Cadherin_repeat"/>
    <property type="match status" value="7"/>
</dbReference>
<dbReference type="OrthoDB" id="6252479at2759"/>
<feature type="compositionally biased region" description="Polar residues" evidence="11">
    <location>
        <begin position="1033"/>
        <end position="1053"/>
    </location>
</feature>
<feature type="domain" description="Cadherin" evidence="14">
    <location>
        <begin position="570"/>
        <end position="678"/>
    </location>
</feature>
<feature type="transmembrane region" description="Helical" evidence="12">
    <location>
        <begin position="811"/>
        <end position="837"/>
    </location>
</feature>
<keyword evidence="3 12" id="KW-0812">Transmembrane</keyword>
<organism evidence="15">
    <name type="scientific">Capitella teleta</name>
    <name type="common">Polychaete worm</name>
    <dbReference type="NCBI Taxonomy" id="283909"/>
    <lineage>
        <taxon>Eukaryota</taxon>
        <taxon>Metazoa</taxon>
        <taxon>Spiralia</taxon>
        <taxon>Lophotrochozoa</taxon>
        <taxon>Annelida</taxon>
        <taxon>Polychaeta</taxon>
        <taxon>Sedentaria</taxon>
        <taxon>Scolecida</taxon>
        <taxon>Capitellidae</taxon>
        <taxon>Capitella</taxon>
    </lineage>
</organism>
<keyword evidence="2" id="KW-1003">Cell membrane</keyword>
<evidence type="ECO:0000313" key="17">
    <source>
        <dbReference type="Proteomes" id="UP000014760"/>
    </source>
</evidence>
<evidence type="ECO:0000256" key="11">
    <source>
        <dbReference type="SAM" id="MobiDB-lite"/>
    </source>
</evidence>
<evidence type="ECO:0000256" key="5">
    <source>
        <dbReference type="ARBA" id="ARBA00022737"/>
    </source>
</evidence>
<dbReference type="PANTHER" id="PTHR24028">
    <property type="entry name" value="CADHERIN-87A"/>
    <property type="match status" value="1"/>
</dbReference>
<evidence type="ECO:0000256" key="3">
    <source>
        <dbReference type="ARBA" id="ARBA00022692"/>
    </source>
</evidence>
<dbReference type="FunFam" id="2.60.40.60:FF:000020">
    <property type="entry name" value="Dachsous cadherin-related 1b"/>
    <property type="match status" value="3"/>
</dbReference>
<evidence type="ECO:0000256" key="10">
    <source>
        <dbReference type="PROSITE-ProRule" id="PRU00043"/>
    </source>
</evidence>
<reference evidence="17" key="1">
    <citation type="submission" date="2012-12" db="EMBL/GenBank/DDBJ databases">
        <authorList>
            <person name="Hellsten U."/>
            <person name="Grimwood J."/>
            <person name="Chapman J.A."/>
            <person name="Shapiro H."/>
            <person name="Aerts A."/>
            <person name="Otillar R.P."/>
            <person name="Terry A.Y."/>
            <person name="Boore J.L."/>
            <person name="Simakov O."/>
            <person name="Marletaz F."/>
            <person name="Cho S.-J."/>
            <person name="Edsinger-Gonzales E."/>
            <person name="Havlak P."/>
            <person name="Kuo D.-H."/>
            <person name="Larsson T."/>
            <person name="Lv J."/>
            <person name="Arendt D."/>
            <person name="Savage R."/>
            <person name="Osoegawa K."/>
            <person name="de Jong P."/>
            <person name="Lindberg D.R."/>
            <person name="Seaver E.C."/>
            <person name="Weisblat D.A."/>
            <person name="Putnam N.H."/>
            <person name="Grigoriev I.V."/>
            <person name="Rokhsar D.S."/>
        </authorList>
    </citation>
    <scope>NUCLEOTIDE SEQUENCE</scope>
    <source>
        <strain evidence="17">I ESC-2004</strain>
    </source>
</reference>
<feature type="signal peptide" evidence="13">
    <location>
        <begin position="1"/>
        <end position="20"/>
    </location>
</feature>
<dbReference type="Pfam" id="PF00028">
    <property type="entry name" value="Cadherin"/>
    <property type="match status" value="5"/>
</dbReference>
<evidence type="ECO:0000256" key="6">
    <source>
        <dbReference type="ARBA" id="ARBA00022837"/>
    </source>
</evidence>
<evidence type="ECO:0000313" key="16">
    <source>
        <dbReference type="EnsemblMetazoa" id="CapteP182259"/>
    </source>
</evidence>
<keyword evidence="8 12" id="KW-0472">Membrane</keyword>
<comment type="subcellular location">
    <subcellularLocation>
        <location evidence="1">Cell membrane</location>
        <topology evidence="1">Single-pass type I membrane protein</topology>
    </subcellularLocation>
</comment>
<dbReference type="EMBL" id="AMQN01012362">
    <property type="status" value="NOT_ANNOTATED_CDS"/>
    <property type="molecule type" value="Genomic_DNA"/>
</dbReference>
<dbReference type="PANTHER" id="PTHR24028:SF146">
    <property type="entry name" value="CADHERIN 96CB, ISOFORM D-RELATED"/>
    <property type="match status" value="1"/>
</dbReference>
<dbReference type="GO" id="GO:0007156">
    <property type="term" value="P:homophilic cell adhesion via plasma membrane adhesion molecules"/>
    <property type="evidence" value="ECO:0007669"/>
    <property type="project" value="InterPro"/>
</dbReference>
<dbReference type="HOGENOM" id="CLU_006480_5_1_1"/>
<dbReference type="EMBL" id="KB309474">
    <property type="protein sequence ID" value="ELT94275.1"/>
    <property type="molecule type" value="Genomic_DNA"/>
</dbReference>
<keyword evidence="6 10" id="KW-0106">Calcium</keyword>
<evidence type="ECO:0000256" key="12">
    <source>
        <dbReference type="SAM" id="Phobius"/>
    </source>
</evidence>
<feature type="domain" description="Cadherin" evidence="14">
    <location>
        <begin position="250"/>
        <end position="357"/>
    </location>
</feature>
<keyword evidence="4 13" id="KW-0732">Signal</keyword>
<dbReference type="SUPFAM" id="SSF49313">
    <property type="entry name" value="Cadherin-like"/>
    <property type="match status" value="7"/>
</dbReference>
<gene>
    <name evidence="15" type="ORF">CAPTEDRAFT_182259</name>
</gene>
<feature type="compositionally biased region" description="Basic and acidic residues" evidence="11">
    <location>
        <begin position="1054"/>
        <end position="1089"/>
    </location>
</feature>
<feature type="chain" id="PRO_5008787330" description="Cadherin domain-containing protein" evidence="13">
    <location>
        <begin position="21"/>
        <end position="1173"/>
    </location>
</feature>